<dbReference type="GO" id="GO:0016301">
    <property type="term" value="F:kinase activity"/>
    <property type="evidence" value="ECO:0007669"/>
    <property type="project" value="UniProtKB-KW"/>
</dbReference>
<evidence type="ECO:0000256" key="1">
    <source>
        <dbReference type="ARBA" id="ARBA00006479"/>
    </source>
</evidence>
<name>A0A4R7D6N0_9FLAO</name>
<keyword evidence="3" id="KW-1185">Reference proteome</keyword>
<dbReference type="PROSITE" id="PS01125">
    <property type="entry name" value="ROK"/>
    <property type="match status" value="1"/>
</dbReference>
<dbReference type="PANTHER" id="PTHR18964">
    <property type="entry name" value="ROK (REPRESSOR, ORF, KINASE) FAMILY"/>
    <property type="match status" value="1"/>
</dbReference>
<protein>
    <submittedName>
        <fullName evidence="2">Glucokinase</fullName>
    </submittedName>
</protein>
<dbReference type="AlphaFoldDB" id="A0A4R7D6N0"/>
<dbReference type="OrthoDB" id="9810372at2"/>
<accession>A0A4R7D6N0</accession>
<dbReference type="RefSeq" id="WP_133672312.1">
    <property type="nucleotide sequence ID" value="NZ_SNZW01000013.1"/>
</dbReference>
<dbReference type="InterPro" id="IPR049874">
    <property type="entry name" value="ROK_cs"/>
</dbReference>
<evidence type="ECO:0000313" key="2">
    <source>
        <dbReference type="EMBL" id="TDS16809.1"/>
    </source>
</evidence>
<dbReference type="EMBL" id="SNZW01000013">
    <property type="protein sequence ID" value="TDS16809.1"/>
    <property type="molecule type" value="Genomic_DNA"/>
</dbReference>
<dbReference type="Pfam" id="PF00480">
    <property type="entry name" value="ROK"/>
    <property type="match status" value="1"/>
</dbReference>
<proteinExistence type="inferred from homology"/>
<dbReference type="PANTHER" id="PTHR18964:SF149">
    <property type="entry name" value="BIFUNCTIONAL UDP-N-ACETYLGLUCOSAMINE 2-EPIMERASE_N-ACETYLMANNOSAMINE KINASE"/>
    <property type="match status" value="1"/>
</dbReference>
<gene>
    <name evidence="2" type="ORF">DFQ03_1297</name>
</gene>
<keyword evidence="2" id="KW-0808">Transferase</keyword>
<dbReference type="Gene3D" id="3.30.420.40">
    <property type="match status" value="2"/>
</dbReference>
<sequence>MSQEVVLSIDIGGTFTKVGLVNREGKVLDKIVFNTNAQNPFSNFMEKLKLEAEALIFKWNDEIQILSIGVGAPNANSYTGQIENPPNLKWGTITPIKKIIAQTFKLPVSLANDANAAALGEMLFGDAKGMKNFVALTLGTGLGSGIIVDGKLLIGEHGTAGELGHVNVDPAGRMCNCGLQGCLETYASVTGIKRTVFELMAERCEDSLLRKINFEEMTGTDISDAALKGDIIAMTAFERTGKILGSKMADTVAHLDPEAFILSGGLSKAGDILLKPIKTHMQKRLFNVYKGKIEVLISKATSAQAVLGPAALAWLELKHVTHAE</sequence>
<dbReference type="InterPro" id="IPR043129">
    <property type="entry name" value="ATPase_NBD"/>
</dbReference>
<comment type="similarity">
    <text evidence="1">Belongs to the ROK (NagC/XylR) family.</text>
</comment>
<dbReference type="InterPro" id="IPR000600">
    <property type="entry name" value="ROK"/>
</dbReference>
<evidence type="ECO:0000313" key="3">
    <source>
        <dbReference type="Proteomes" id="UP000295274"/>
    </source>
</evidence>
<organism evidence="2 3">
    <name type="scientific">Maribacter caenipelagi</name>
    <dbReference type="NCBI Taxonomy" id="1447781"/>
    <lineage>
        <taxon>Bacteria</taxon>
        <taxon>Pseudomonadati</taxon>
        <taxon>Bacteroidota</taxon>
        <taxon>Flavobacteriia</taxon>
        <taxon>Flavobacteriales</taxon>
        <taxon>Flavobacteriaceae</taxon>
        <taxon>Maribacter</taxon>
    </lineage>
</organism>
<dbReference type="SUPFAM" id="SSF53067">
    <property type="entry name" value="Actin-like ATPase domain"/>
    <property type="match status" value="1"/>
</dbReference>
<reference evidence="2 3" key="1">
    <citation type="submission" date="2019-03" db="EMBL/GenBank/DDBJ databases">
        <title>Genomic Encyclopedia of Type Strains, Phase III (KMG-III): the genomes of soil and plant-associated and newly described type strains.</title>
        <authorList>
            <person name="Whitman W."/>
        </authorList>
    </citation>
    <scope>NUCLEOTIDE SEQUENCE [LARGE SCALE GENOMIC DNA]</scope>
    <source>
        <strain evidence="2 3">CECT 8455</strain>
    </source>
</reference>
<comment type="caution">
    <text evidence="2">The sequence shown here is derived from an EMBL/GenBank/DDBJ whole genome shotgun (WGS) entry which is preliminary data.</text>
</comment>
<keyword evidence="2" id="KW-0418">Kinase</keyword>
<dbReference type="Proteomes" id="UP000295274">
    <property type="component" value="Unassembled WGS sequence"/>
</dbReference>